<dbReference type="Pfam" id="PF12796">
    <property type="entry name" value="Ank_2"/>
    <property type="match status" value="2"/>
</dbReference>
<evidence type="ECO:0000256" key="13">
    <source>
        <dbReference type="SAM" id="Phobius"/>
    </source>
</evidence>
<keyword evidence="4 13" id="KW-0812">Transmembrane</keyword>
<evidence type="ECO:0000256" key="3">
    <source>
        <dbReference type="ARBA" id="ARBA00022606"/>
    </source>
</evidence>
<keyword evidence="16" id="KW-1185">Reference proteome</keyword>
<evidence type="ECO:0000256" key="6">
    <source>
        <dbReference type="ARBA" id="ARBA00022989"/>
    </source>
</evidence>
<dbReference type="InterPro" id="IPR036770">
    <property type="entry name" value="Ankyrin_rpt-contain_sf"/>
</dbReference>
<dbReference type="PANTHER" id="PTHR47143">
    <property type="entry name" value="TRANSIENT RECEPTOR POTENTIAL CATION CHANNEL PROTEIN PAINLESS"/>
    <property type="match status" value="1"/>
</dbReference>
<evidence type="ECO:0000256" key="7">
    <source>
        <dbReference type="ARBA" id="ARBA00023043"/>
    </source>
</evidence>
<keyword evidence="5" id="KW-0677">Repeat</keyword>
<keyword evidence="10" id="KW-0407">Ion channel</keyword>
<feature type="transmembrane region" description="Helical" evidence="13">
    <location>
        <begin position="619"/>
        <end position="638"/>
    </location>
</feature>
<protein>
    <recommendedName>
        <fullName evidence="14">Ion transport domain-containing protein</fullName>
    </recommendedName>
</protein>
<feature type="transmembrane region" description="Helical" evidence="13">
    <location>
        <begin position="581"/>
        <end position="599"/>
    </location>
</feature>
<feature type="transmembrane region" description="Helical" evidence="13">
    <location>
        <begin position="644"/>
        <end position="671"/>
    </location>
</feature>
<feature type="repeat" description="ANK" evidence="11">
    <location>
        <begin position="70"/>
        <end position="102"/>
    </location>
</feature>
<evidence type="ECO:0000256" key="10">
    <source>
        <dbReference type="ARBA" id="ARBA00023303"/>
    </source>
</evidence>
<accession>A0AAV2R489</accession>
<dbReference type="InterPro" id="IPR002110">
    <property type="entry name" value="Ankyrin_rpt"/>
</dbReference>
<evidence type="ECO:0000313" key="15">
    <source>
        <dbReference type="EMBL" id="CAL4109068.1"/>
    </source>
</evidence>
<dbReference type="SUPFAM" id="SSF48403">
    <property type="entry name" value="Ankyrin repeat"/>
    <property type="match status" value="2"/>
</dbReference>
<evidence type="ECO:0000256" key="1">
    <source>
        <dbReference type="ARBA" id="ARBA00004141"/>
    </source>
</evidence>
<evidence type="ECO:0000256" key="2">
    <source>
        <dbReference type="ARBA" id="ARBA00022448"/>
    </source>
</evidence>
<dbReference type="InterPro" id="IPR052076">
    <property type="entry name" value="TRP_cation_channel"/>
</dbReference>
<feature type="repeat" description="ANK" evidence="11">
    <location>
        <begin position="105"/>
        <end position="137"/>
    </location>
</feature>
<dbReference type="Gene3D" id="1.25.40.20">
    <property type="entry name" value="Ankyrin repeat-containing domain"/>
    <property type="match status" value="2"/>
</dbReference>
<comment type="caution">
    <text evidence="15">The sequence shown here is derived from an EMBL/GenBank/DDBJ whole genome shotgun (WGS) entry which is preliminary data.</text>
</comment>
<evidence type="ECO:0000256" key="9">
    <source>
        <dbReference type="ARBA" id="ARBA00023136"/>
    </source>
</evidence>
<gene>
    <name evidence="15" type="ORF">MNOR_LOCUS19033</name>
</gene>
<organism evidence="15 16">
    <name type="scientific">Meganyctiphanes norvegica</name>
    <name type="common">Northern krill</name>
    <name type="synonym">Thysanopoda norvegica</name>
    <dbReference type="NCBI Taxonomy" id="48144"/>
    <lineage>
        <taxon>Eukaryota</taxon>
        <taxon>Metazoa</taxon>
        <taxon>Ecdysozoa</taxon>
        <taxon>Arthropoda</taxon>
        <taxon>Crustacea</taxon>
        <taxon>Multicrustacea</taxon>
        <taxon>Malacostraca</taxon>
        <taxon>Eumalacostraca</taxon>
        <taxon>Eucarida</taxon>
        <taxon>Euphausiacea</taxon>
        <taxon>Euphausiidae</taxon>
        <taxon>Meganyctiphanes</taxon>
    </lineage>
</organism>
<dbReference type="AlphaFoldDB" id="A0AAV2R489"/>
<dbReference type="PANTHER" id="PTHR47143:SF4">
    <property type="entry name" value="TRANSIENT RECEPTOR POTENTIAL CATION CHANNEL PROTEIN PAINLESS"/>
    <property type="match status" value="1"/>
</dbReference>
<evidence type="ECO:0000256" key="11">
    <source>
        <dbReference type="PROSITE-ProRule" id="PRU00023"/>
    </source>
</evidence>
<dbReference type="GO" id="GO:0005216">
    <property type="term" value="F:monoatomic ion channel activity"/>
    <property type="evidence" value="ECO:0007669"/>
    <property type="project" value="InterPro"/>
</dbReference>
<keyword evidence="3" id="KW-0716">Sensory transduction</keyword>
<dbReference type="Pfam" id="PF00520">
    <property type="entry name" value="Ion_trans"/>
    <property type="match status" value="1"/>
</dbReference>
<keyword evidence="2" id="KW-0813">Transport</keyword>
<dbReference type="SMART" id="SM00248">
    <property type="entry name" value="ANK"/>
    <property type="match status" value="8"/>
</dbReference>
<feature type="domain" description="Ion transport" evidence="14">
    <location>
        <begin position="556"/>
        <end position="774"/>
    </location>
</feature>
<feature type="repeat" description="ANK" evidence="11">
    <location>
        <begin position="401"/>
        <end position="433"/>
    </location>
</feature>
<dbReference type="Pfam" id="PF00023">
    <property type="entry name" value="Ank"/>
    <property type="match status" value="1"/>
</dbReference>
<evidence type="ECO:0000259" key="14">
    <source>
        <dbReference type="Pfam" id="PF00520"/>
    </source>
</evidence>
<name>A0AAV2R489_MEGNR</name>
<dbReference type="EMBL" id="CAXKWB010013915">
    <property type="protein sequence ID" value="CAL4109068.1"/>
    <property type="molecule type" value="Genomic_DNA"/>
</dbReference>
<dbReference type="GO" id="GO:0034703">
    <property type="term" value="C:cation channel complex"/>
    <property type="evidence" value="ECO:0007669"/>
    <property type="project" value="UniProtKB-ARBA"/>
</dbReference>
<reference evidence="15 16" key="1">
    <citation type="submission" date="2024-05" db="EMBL/GenBank/DDBJ databases">
        <authorList>
            <person name="Wallberg A."/>
        </authorList>
    </citation>
    <scope>NUCLEOTIDE SEQUENCE [LARGE SCALE GENOMIC DNA]</scope>
</reference>
<feature type="transmembrane region" description="Helical" evidence="13">
    <location>
        <begin position="526"/>
        <end position="547"/>
    </location>
</feature>
<keyword evidence="6 13" id="KW-1133">Transmembrane helix</keyword>
<proteinExistence type="predicted"/>
<evidence type="ECO:0000256" key="8">
    <source>
        <dbReference type="ARBA" id="ARBA00023065"/>
    </source>
</evidence>
<keyword evidence="9 13" id="KW-0472">Membrane</keyword>
<comment type="subcellular location">
    <subcellularLocation>
        <location evidence="1">Membrane</location>
        <topology evidence="1">Multi-pass membrane protein</topology>
    </subcellularLocation>
</comment>
<evidence type="ECO:0000256" key="4">
    <source>
        <dbReference type="ARBA" id="ARBA00022692"/>
    </source>
</evidence>
<dbReference type="InterPro" id="IPR005821">
    <property type="entry name" value="Ion_trans_dom"/>
</dbReference>
<feature type="repeat" description="ANK" evidence="11">
    <location>
        <begin position="361"/>
        <end position="400"/>
    </location>
</feature>
<dbReference type="PROSITE" id="PS50088">
    <property type="entry name" value="ANK_REPEAT"/>
    <property type="match status" value="6"/>
</dbReference>
<keyword evidence="7 11" id="KW-0040">ANK repeat</keyword>
<dbReference type="PROSITE" id="PS50297">
    <property type="entry name" value="ANK_REP_REGION"/>
    <property type="match status" value="4"/>
</dbReference>
<feature type="transmembrane region" description="Helical" evidence="13">
    <location>
        <begin position="683"/>
        <end position="702"/>
    </location>
</feature>
<sequence length="955" mass="109229">MAEYLNLNTMEEAKDRNDVGQDSDDLAKDLLSTVNNPGLTDDIKASNLHSKLQRSGGKYNLDYLYSEKRVNGTLLHFVARENLPKVAEVLIEKGADPNSRDLRGNKYCPLHYAAEKGHPLIMKTLLKGGANANTTESLHWRSSLHLLAEKWTLKDNNNEDVYKECLDILLDSKEINVDIQNKDRNTPIFLAAENKWEYMVKKLIISGANLNLTGEDNIKNEDQVDTKLPGLIQSIDRLKIKVKKTVNYYAELKQAMKAKNLERFNNIISDIDDSKIILLIIDSEEDQGITLLQYACDNGLADFAELLLRYGADPLKFDKTNLYSPILHASEKGYSKSLEILVKHLKKSDKIKIGLNQRDQRGETPLHKAVKQEYRKEGSDHKRCVEIILDCKSDVDATDMHGNTPLHHAALQEDQSLAKLLLLGGAHLGIKNDSNIMAITNLKASVLEDVLNNSIKLNRLSDNAKLDLSEIEIILNYRMFVPTYGEQQPETECIKFISGSNTHRYLLRHPIINTFLSLKWQKISKYYHFNLVSYIIYLFLLTAYILIFHGSITEQPTNTTITGNVTEESNKMEYKLSDIRALKIFLQIIISLITLCIGIKEMTQLFLSWHSYITSFKNWLEISIVVMTFTLLFAPLSPTDQQSMSAWIVLFSWTIFILILGCHPSLAIYITMFRRVTHNFTKFIFLFSFMIFAFSLSFYLIFQVDENFKTIQKTFLKTIAMSTGELEYTDLPLKHFPITSHLLFVLFILFILMVIMNLINGLAVSDIHMIQQEAEIYSYKNRVELISYLESVFLADTSTLSRLSPGAKCCSYNPITRLMKWFGPHTLLMFPTCLRNHSIKMFPNRNNTAKRKLMKSHIRASPANQESLNYEICTCTDKHTFNLEQSHIESTMSVVLADKIDLSGRISQIEDQLKTKVSDRITQMEDRLTNLDITMTSLTDMIKAVHNQVVNKKSA</sequence>
<evidence type="ECO:0000256" key="5">
    <source>
        <dbReference type="ARBA" id="ARBA00022737"/>
    </source>
</evidence>
<feature type="repeat" description="ANK" evidence="11">
    <location>
        <begin position="287"/>
        <end position="319"/>
    </location>
</feature>
<evidence type="ECO:0000313" key="16">
    <source>
        <dbReference type="Proteomes" id="UP001497623"/>
    </source>
</evidence>
<feature type="non-terminal residue" evidence="15">
    <location>
        <position position="955"/>
    </location>
</feature>
<feature type="transmembrane region" description="Helical" evidence="13">
    <location>
        <begin position="738"/>
        <end position="759"/>
    </location>
</feature>
<feature type="repeat" description="ANK" evidence="11">
    <location>
        <begin position="183"/>
        <end position="215"/>
    </location>
</feature>
<feature type="region of interest" description="Disordered" evidence="12">
    <location>
        <begin position="1"/>
        <end position="22"/>
    </location>
</feature>
<evidence type="ECO:0000256" key="12">
    <source>
        <dbReference type="SAM" id="MobiDB-lite"/>
    </source>
</evidence>
<keyword evidence="8" id="KW-0406">Ion transport</keyword>
<dbReference type="Proteomes" id="UP001497623">
    <property type="component" value="Unassembled WGS sequence"/>
</dbReference>